<dbReference type="InterPro" id="IPR002220">
    <property type="entry name" value="DapA-like"/>
</dbReference>
<name>A0A2A5WF03_9GAMM</name>
<dbReference type="InterPro" id="IPR013785">
    <property type="entry name" value="Aldolase_TIM"/>
</dbReference>
<proteinExistence type="inferred from homology"/>
<gene>
    <name evidence="3" type="ORF">CNF02_03310</name>
</gene>
<dbReference type="PANTHER" id="PTHR12128">
    <property type="entry name" value="DIHYDRODIPICOLINATE SYNTHASE"/>
    <property type="match status" value="1"/>
</dbReference>
<dbReference type="Proteomes" id="UP000219329">
    <property type="component" value="Unassembled WGS sequence"/>
</dbReference>
<dbReference type="PANTHER" id="PTHR12128:SF66">
    <property type="entry name" value="4-HYDROXY-2-OXOGLUTARATE ALDOLASE, MITOCHONDRIAL"/>
    <property type="match status" value="1"/>
</dbReference>
<comment type="caution">
    <text evidence="3">The sequence shown here is derived from an EMBL/GenBank/DDBJ whole genome shotgun (WGS) entry which is preliminary data.</text>
</comment>
<organism evidence="3 4">
    <name type="scientific">OM182 bacterium MED-G28</name>
    <dbReference type="NCBI Taxonomy" id="1986256"/>
    <lineage>
        <taxon>Bacteria</taxon>
        <taxon>Pseudomonadati</taxon>
        <taxon>Pseudomonadota</taxon>
        <taxon>Gammaproteobacteria</taxon>
        <taxon>OMG group</taxon>
        <taxon>OM182 clade</taxon>
    </lineage>
</organism>
<protein>
    <recommendedName>
        <fullName evidence="5">Dihydrodipicolinate synthase family protein</fullName>
    </recommendedName>
</protein>
<dbReference type="SUPFAM" id="SSF51569">
    <property type="entry name" value="Aldolase"/>
    <property type="match status" value="1"/>
</dbReference>
<evidence type="ECO:0008006" key="5">
    <source>
        <dbReference type="Google" id="ProtNLM"/>
    </source>
</evidence>
<evidence type="ECO:0000256" key="2">
    <source>
        <dbReference type="ARBA" id="ARBA00023239"/>
    </source>
</evidence>
<dbReference type="Pfam" id="PF00701">
    <property type="entry name" value="DHDPS"/>
    <property type="match status" value="1"/>
</dbReference>
<sequence length="328" mass="37085">MSINFETTRRKLLAGIGATAFLPYSHLLMAAENKMRGALMILSTPYTDQDEVDYEDLAKEVAFCAQCGVQGLVWPQNSSEQRYLSMEERIKGFEVLAEANRHTGMVLVFGVQAEDTEGMLEYAKKAESLNPDGMIAIPPTTANSLEDIRNYYRALCEITDKPIFVQTSGGPDIELTIDFLVDLAQELPQCGYIKEEYGRVHERMLALQQYQPDPIRSVFGATLGRGWLYEMRIGTDGVMTGGAMYGDVYAKLWELHQAGEEDALRDCYSRLLLIQNLDNLIPGVRLYVMQMRGVFKTTKSRRGNYSFSPQQISEINYRFDALKPYIVT</sequence>
<keyword evidence="2" id="KW-0456">Lyase</keyword>
<dbReference type="EMBL" id="NTJZ01000002">
    <property type="protein sequence ID" value="PDH35069.1"/>
    <property type="molecule type" value="Genomic_DNA"/>
</dbReference>
<dbReference type="SMART" id="SM01130">
    <property type="entry name" value="DHDPS"/>
    <property type="match status" value="1"/>
</dbReference>
<comment type="similarity">
    <text evidence="1">Belongs to the DapA family.</text>
</comment>
<evidence type="ECO:0000313" key="3">
    <source>
        <dbReference type="EMBL" id="PDH35069.1"/>
    </source>
</evidence>
<evidence type="ECO:0000256" key="1">
    <source>
        <dbReference type="ARBA" id="ARBA00007592"/>
    </source>
</evidence>
<accession>A0A2A5WF03</accession>
<dbReference type="AlphaFoldDB" id="A0A2A5WF03"/>
<dbReference type="GO" id="GO:0008840">
    <property type="term" value="F:4-hydroxy-tetrahydrodipicolinate synthase activity"/>
    <property type="evidence" value="ECO:0007669"/>
    <property type="project" value="TreeGrafter"/>
</dbReference>
<evidence type="ECO:0000313" key="4">
    <source>
        <dbReference type="Proteomes" id="UP000219329"/>
    </source>
</evidence>
<dbReference type="Gene3D" id="3.20.20.70">
    <property type="entry name" value="Aldolase class I"/>
    <property type="match status" value="1"/>
</dbReference>
<dbReference type="CDD" id="cd00408">
    <property type="entry name" value="DHDPS-like"/>
    <property type="match status" value="1"/>
</dbReference>
<reference evidence="3 4" key="1">
    <citation type="submission" date="2017-08" db="EMBL/GenBank/DDBJ databases">
        <title>Fine stratification of microbial communities through a metagenomic profile of the photic zone.</title>
        <authorList>
            <person name="Haro-Moreno J.M."/>
            <person name="Lopez-Perez M."/>
            <person name="De La Torre J."/>
            <person name="Picazo A."/>
            <person name="Camacho A."/>
            <person name="Rodriguez-Valera F."/>
        </authorList>
    </citation>
    <scope>NUCLEOTIDE SEQUENCE [LARGE SCALE GENOMIC DNA]</scope>
    <source>
        <strain evidence="3">MED-G28</strain>
    </source>
</reference>